<feature type="domain" description="FAD-binding FR-type" evidence="12">
    <location>
        <begin position="356"/>
        <end position="496"/>
    </location>
</feature>
<evidence type="ECO:0000256" key="11">
    <source>
        <dbReference type="SAM" id="Phobius"/>
    </source>
</evidence>
<keyword evidence="9 11" id="KW-0472">Membrane</keyword>
<evidence type="ECO:0000259" key="12">
    <source>
        <dbReference type="PROSITE" id="PS51384"/>
    </source>
</evidence>
<evidence type="ECO:0000256" key="10">
    <source>
        <dbReference type="SAM" id="MobiDB-lite"/>
    </source>
</evidence>
<reference evidence="13" key="1">
    <citation type="journal article" date="2020" name="Stud. Mycol.">
        <title>101 Dothideomycetes genomes: a test case for predicting lifestyles and emergence of pathogens.</title>
        <authorList>
            <person name="Haridas S."/>
            <person name="Albert R."/>
            <person name="Binder M."/>
            <person name="Bloem J."/>
            <person name="Labutti K."/>
            <person name="Salamov A."/>
            <person name="Andreopoulos B."/>
            <person name="Baker S."/>
            <person name="Barry K."/>
            <person name="Bills G."/>
            <person name="Bluhm B."/>
            <person name="Cannon C."/>
            <person name="Castanera R."/>
            <person name="Culley D."/>
            <person name="Daum C."/>
            <person name="Ezra D."/>
            <person name="Gonzalez J."/>
            <person name="Henrissat B."/>
            <person name="Kuo A."/>
            <person name="Liang C."/>
            <person name="Lipzen A."/>
            <person name="Lutzoni F."/>
            <person name="Magnuson J."/>
            <person name="Mondo S."/>
            <person name="Nolan M."/>
            <person name="Ohm R."/>
            <person name="Pangilinan J."/>
            <person name="Park H.-J."/>
            <person name="Ramirez L."/>
            <person name="Alfaro M."/>
            <person name="Sun H."/>
            <person name="Tritt A."/>
            <person name="Yoshinaga Y."/>
            <person name="Zwiers L.-H."/>
            <person name="Turgeon B."/>
            <person name="Goodwin S."/>
            <person name="Spatafora J."/>
            <person name="Crous P."/>
            <person name="Grigoriev I."/>
        </authorList>
    </citation>
    <scope>NUCLEOTIDE SEQUENCE</scope>
    <source>
        <strain evidence="13">CBS 121410</strain>
    </source>
</reference>
<evidence type="ECO:0000256" key="3">
    <source>
        <dbReference type="ARBA" id="ARBA00022448"/>
    </source>
</evidence>
<evidence type="ECO:0000256" key="4">
    <source>
        <dbReference type="ARBA" id="ARBA00022692"/>
    </source>
</evidence>
<proteinExistence type="inferred from homology"/>
<dbReference type="InterPro" id="IPR039261">
    <property type="entry name" value="FNR_nucleotide-bd"/>
</dbReference>
<dbReference type="InterPro" id="IPR013112">
    <property type="entry name" value="FAD-bd_8"/>
</dbReference>
<dbReference type="Proteomes" id="UP000799776">
    <property type="component" value="Unassembled WGS sequence"/>
</dbReference>
<dbReference type="CDD" id="cd06186">
    <property type="entry name" value="NOX_Duox_like_FAD_NADP"/>
    <property type="match status" value="1"/>
</dbReference>
<dbReference type="GO" id="GO:0006826">
    <property type="term" value="P:iron ion transport"/>
    <property type="evidence" value="ECO:0007669"/>
    <property type="project" value="TreeGrafter"/>
</dbReference>
<dbReference type="AlphaFoldDB" id="A0A9P4LY20"/>
<feature type="transmembrane region" description="Helical" evidence="11">
    <location>
        <begin position="291"/>
        <end position="312"/>
    </location>
</feature>
<dbReference type="OrthoDB" id="17725at2759"/>
<comment type="similarity">
    <text evidence="2">Belongs to the ferric reductase (FRE) family.</text>
</comment>
<dbReference type="GO" id="GO:0015677">
    <property type="term" value="P:copper ion import"/>
    <property type="evidence" value="ECO:0007669"/>
    <property type="project" value="TreeGrafter"/>
</dbReference>
<dbReference type="GO" id="GO:0005886">
    <property type="term" value="C:plasma membrane"/>
    <property type="evidence" value="ECO:0007669"/>
    <property type="project" value="TreeGrafter"/>
</dbReference>
<comment type="caution">
    <text evidence="13">The sequence shown here is derived from an EMBL/GenBank/DDBJ whole genome shotgun (WGS) entry which is preliminary data.</text>
</comment>
<evidence type="ECO:0000256" key="7">
    <source>
        <dbReference type="ARBA" id="ARBA00023002"/>
    </source>
</evidence>
<accession>A0A9P4LY20</accession>
<protein>
    <submittedName>
        <fullName evidence="13">Ferric reductase transmembrane component</fullName>
    </submittedName>
</protein>
<name>A0A9P4LY20_9PEZI</name>
<evidence type="ECO:0000256" key="9">
    <source>
        <dbReference type="ARBA" id="ARBA00023136"/>
    </source>
</evidence>
<keyword evidence="8" id="KW-0406">Ion transport</keyword>
<evidence type="ECO:0000313" key="14">
    <source>
        <dbReference type="Proteomes" id="UP000799776"/>
    </source>
</evidence>
<feature type="transmembrane region" description="Helical" evidence="11">
    <location>
        <begin position="348"/>
        <end position="365"/>
    </location>
</feature>
<dbReference type="SUPFAM" id="SSF52343">
    <property type="entry name" value="Ferredoxin reductase-like, C-terminal NADP-linked domain"/>
    <property type="match status" value="1"/>
</dbReference>
<keyword evidence="3" id="KW-0813">Transport</keyword>
<evidence type="ECO:0000256" key="6">
    <source>
        <dbReference type="ARBA" id="ARBA00022989"/>
    </source>
</evidence>
<feature type="region of interest" description="Disordered" evidence="10">
    <location>
        <begin position="92"/>
        <end position="132"/>
    </location>
</feature>
<gene>
    <name evidence="13" type="ORF">K490DRAFT_74269</name>
</gene>
<dbReference type="SFLD" id="SFLDG01168">
    <property type="entry name" value="Ferric_reductase_subgroup_(FRE"/>
    <property type="match status" value="1"/>
</dbReference>
<dbReference type="Pfam" id="PF08022">
    <property type="entry name" value="FAD_binding_8"/>
    <property type="match status" value="1"/>
</dbReference>
<evidence type="ECO:0000256" key="2">
    <source>
        <dbReference type="ARBA" id="ARBA00006278"/>
    </source>
</evidence>
<keyword evidence="5" id="KW-0249">Electron transport</keyword>
<keyword evidence="4 11" id="KW-0812">Transmembrane</keyword>
<dbReference type="GO" id="GO:0000293">
    <property type="term" value="F:ferric-chelate reductase activity"/>
    <property type="evidence" value="ECO:0007669"/>
    <property type="project" value="UniProtKB-ARBA"/>
</dbReference>
<sequence length="644" mass="71609">MADDQNSWLRAAIREARTISQSESSSLHHSDAPISITEEFNPGRDPRLAEIVRIIRFSRKFILTYNAILLFILLAFAVVEWSGYIRRARNRRTAANRDQSGRVDVRSGASSSSSSTLEGTATPPDALKTGKAVNGEGERQPLIPKDHPAKQSGPLSRTIARTKAFLAYQPRPIPVINKVLPSNGQSLVILAFLGLNIFYLCFGLPFTIMTLFCFADRAGMLFAANLPILYLFAAKNQPITWLTGHSYESLNIFHRRLGEIVCALALVHFIGMIGVWYTLLVPFGFTFVRFMTSHVTLLGLGAFVCYELLYVTSLGTLRQRGYELFLFLHVFLQAGALVFLYLHHPHARLYVGIALAIFLVDRVVYRLNIKMTTTRVDLKVLDDKETVMLSGDWSVPESAGFLKRLLRRTVGQGWSPTDHVFLTVPAISHKHVVQAHPFTIASAAPNKPDGESSSHAWFNLLIRAQSGFSRDLVEYAHTHSTASVRLDGPYGSAHPFHLLQTSDLAIIVAGGSGIAVAFPLVWALLNQASHRDPESQRNGKPKKVCLLWVIRSRSNLSWLPKERLEELEQWGGEVHVPEPTEEVGRPDVQSIVRNWVDLNGKSPGDKTGVVCSGPDAMNRKVRNECSRMIGEGLKVGISVEKFGW</sequence>
<evidence type="ECO:0000256" key="8">
    <source>
        <dbReference type="ARBA" id="ARBA00023065"/>
    </source>
</evidence>
<dbReference type="EMBL" id="ML978723">
    <property type="protein sequence ID" value="KAF2086671.1"/>
    <property type="molecule type" value="Genomic_DNA"/>
</dbReference>
<feature type="transmembrane region" description="Helical" evidence="11">
    <location>
        <begin position="187"/>
        <end position="212"/>
    </location>
</feature>
<dbReference type="InterPro" id="IPR013121">
    <property type="entry name" value="Fe_red_NAD-bd_6"/>
</dbReference>
<feature type="transmembrane region" description="Helical" evidence="11">
    <location>
        <begin position="324"/>
        <end position="342"/>
    </location>
</feature>
<evidence type="ECO:0000256" key="1">
    <source>
        <dbReference type="ARBA" id="ARBA00004141"/>
    </source>
</evidence>
<keyword evidence="7" id="KW-0560">Oxidoreductase</keyword>
<dbReference type="Pfam" id="PF08030">
    <property type="entry name" value="NAD_binding_6"/>
    <property type="match status" value="1"/>
</dbReference>
<dbReference type="PANTHER" id="PTHR32361:SF28">
    <property type="entry name" value="FRP1P"/>
    <property type="match status" value="1"/>
</dbReference>
<dbReference type="Pfam" id="PF01794">
    <property type="entry name" value="Ferric_reduct"/>
    <property type="match status" value="1"/>
</dbReference>
<organism evidence="13 14">
    <name type="scientific">Saccharata proteae CBS 121410</name>
    <dbReference type="NCBI Taxonomy" id="1314787"/>
    <lineage>
        <taxon>Eukaryota</taxon>
        <taxon>Fungi</taxon>
        <taxon>Dikarya</taxon>
        <taxon>Ascomycota</taxon>
        <taxon>Pezizomycotina</taxon>
        <taxon>Dothideomycetes</taxon>
        <taxon>Dothideomycetes incertae sedis</taxon>
        <taxon>Botryosphaeriales</taxon>
        <taxon>Saccharataceae</taxon>
        <taxon>Saccharata</taxon>
    </lineage>
</organism>
<dbReference type="GO" id="GO:0006879">
    <property type="term" value="P:intracellular iron ion homeostasis"/>
    <property type="evidence" value="ECO:0007669"/>
    <property type="project" value="TreeGrafter"/>
</dbReference>
<feature type="transmembrane region" description="Helical" evidence="11">
    <location>
        <begin position="218"/>
        <end position="236"/>
    </location>
</feature>
<evidence type="ECO:0000313" key="13">
    <source>
        <dbReference type="EMBL" id="KAF2086671.1"/>
    </source>
</evidence>
<dbReference type="InterPro" id="IPR017927">
    <property type="entry name" value="FAD-bd_FR_type"/>
</dbReference>
<comment type="subcellular location">
    <subcellularLocation>
        <location evidence="1">Membrane</location>
        <topology evidence="1">Multi-pass membrane protein</topology>
    </subcellularLocation>
</comment>
<dbReference type="PROSITE" id="PS51384">
    <property type="entry name" value="FAD_FR"/>
    <property type="match status" value="1"/>
</dbReference>
<keyword evidence="14" id="KW-1185">Reference proteome</keyword>
<dbReference type="PANTHER" id="PTHR32361">
    <property type="entry name" value="FERRIC/CUPRIC REDUCTASE TRANSMEMBRANE COMPONENT"/>
    <property type="match status" value="1"/>
</dbReference>
<feature type="transmembrane region" description="Helical" evidence="11">
    <location>
        <begin position="257"/>
        <end position="279"/>
    </location>
</feature>
<dbReference type="InterPro" id="IPR051410">
    <property type="entry name" value="Ferric/Cupric_Reductase"/>
</dbReference>
<evidence type="ECO:0000256" key="5">
    <source>
        <dbReference type="ARBA" id="ARBA00022982"/>
    </source>
</evidence>
<dbReference type="InterPro" id="IPR013130">
    <property type="entry name" value="Fe3_Rdtase_TM_dom"/>
</dbReference>
<feature type="compositionally biased region" description="Low complexity" evidence="10">
    <location>
        <begin position="106"/>
        <end position="115"/>
    </location>
</feature>
<keyword evidence="6 11" id="KW-1133">Transmembrane helix</keyword>
<feature type="transmembrane region" description="Helical" evidence="11">
    <location>
        <begin position="504"/>
        <end position="525"/>
    </location>
</feature>
<feature type="transmembrane region" description="Helical" evidence="11">
    <location>
        <begin position="62"/>
        <end position="82"/>
    </location>
</feature>
<dbReference type="SFLD" id="SFLDS00052">
    <property type="entry name" value="Ferric_Reductase_Domain"/>
    <property type="match status" value="1"/>
</dbReference>
<dbReference type="Gene3D" id="3.40.50.80">
    <property type="entry name" value="Nucleotide-binding domain of ferredoxin-NADP reductase (FNR) module"/>
    <property type="match status" value="2"/>
</dbReference>